<evidence type="ECO:0000313" key="2">
    <source>
        <dbReference type="EMBL" id="QDV55354.1"/>
    </source>
</evidence>
<protein>
    <submittedName>
        <fullName evidence="2">Uncharacterized protein</fullName>
    </submittedName>
</protein>
<accession>A0A518IQJ2</accession>
<name>A0A518IQJ2_9BACT</name>
<proteinExistence type="predicted"/>
<feature type="region of interest" description="Disordered" evidence="1">
    <location>
        <begin position="314"/>
        <end position="342"/>
    </location>
</feature>
<sequence>MKNEIKQDYRTAAEIVQALQGVRTPAQLSALDSSIEQCKRWRRRLAIASERNWHAAARDSADRLCGALDILRIRSEHAIEELKRPKNTGLEPTASSIFLDIEGLRGEFEGVSIDRANQRLTVRTSGIVLESVELGSFEIRLNWKHVKDSSPFDVIAVDSKCCAANDSVTHPHVQADSLCEGEGADAIRRALDEGRLFDFFCIVDHVLRNYNPDSAYVQLDDWNGVNCKACGDNVDRDEVIGCCKCETELCPDCSTSCESCMDRFCSECISSCESCGDDVCQTCLKSCDDCGESLCPSCLSEGTCDDCITKQNEANEDDDESTNEQPKPAVHSVRNGKVAVPA</sequence>
<gene>
    <name evidence="2" type="ORF">Mal33_13250</name>
</gene>
<dbReference type="AlphaFoldDB" id="A0A518IQJ2"/>
<dbReference type="Proteomes" id="UP000316770">
    <property type="component" value="Chromosome"/>
</dbReference>
<dbReference type="EMBL" id="CP036318">
    <property type="protein sequence ID" value="QDV55354.1"/>
    <property type="molecule type" value="Genomic_DNA"/>
</dbReference>
<organism evidence="2 3">
    <name type="scientific">Rosistilla oblonga</name>
    <dbReference type="NCBI Taxonomy" id="2527990"/>
    <lineage>
        <taxon>Bacteria</taxon>
        <taxon>Pseudomonadati</taxon>
        <taxon>Planctomycetota</taxon>
        <taxon>Planctomycetia</taxon>
        <taxon>Pirellulales</taxon>
        <taxon>Pirellulaceae</taxon>
        <taxon>Rosistilla</taxon>
    </lineage>
</organism>
<reference evidence="2 3" key="1">
    <citation type="submission" date="2019-02" db="EMBL/GenBank/DDBJ databases">
        <title>Deep-cultivation of Planctomycetes and their phenomic and genomic characterization uncovers novel biology.</title>
        <authorList>
            <person name="Wiegand S."/>
            <person name="Jogler M."/>
            <person name="Boedeker C."/>
            <person name="Pinto D."/>
            <person name="Vollmers J."/>
            <person name="Rivas-Marin E."/>
            <person name="Kohn T."/>
            <person name="Peeters S.H."/>
            <person name="Heuer A."/>
            <person name="Rast P."/>
            <person name="Oberbeckmann S."/>
            <person name="Bunk B."/>
            <person name="Jeske O."/>
            <person name="Meyerdierks A."/>
            <person name="Storesund J.E."/>
            <person name="Kallscheuer N."/>
            <person name="Luecker S."/>
            <person name="Lage O.M."/>
            <person name="Pohl T."/>
            <person name="Merkel B.J."/>
            <person name="Hornburger P."/>
            <person name="Mueller R.-W."/>
            <person name="Bruemmer F."/>
            <person name="Labrenz M."/>
            <person name="Spormann A.M."/>
            <person name="Op den Camp H."/>
            <person name="Overmann J."/>
            <person name="Amann R."/>
            <person name="Jetten M.S.M."/>
            <person name="Mascher T."/>
            <person name="Medema M.H."/>
            <person name="Devos D.P."/>
            <person name="Kaster A.-K."/>
            <person name="Ovreas L."/>
            <person name="Rohde M."/>
            <person name="Galperin M.Y."/>
            <person name="Jogler C."/>
        </authorList>
    </citation>
    <scope>NUCLEOTIDE SEQUENCE [LARGE SCALE GENOMIC DNA]</scope>
    <source>
        <strain evidence="2 3">Mal33</strain>
    </source>
</reference>
<keyword evidence="3" id="KW-1185">Reference proteome</keyword>
<evidence type="ECO:0000256" key="1">
    <source>
        <dbReference type="SAM" id="MobiDB-lite"/>
    </source>
</evidence>
<evidence type="ECO:0000313" key="3">
    <source>
        <dbReference type="Proteomes" id="UP000316770"/>
    </source>
</evidence>